<dbReference type="OrthoDB" id="9802248at2"/>
<dbReference type="RefSeq" id="WP_085544321.1">
    <property type="nucleotide sequence ID" value="NZ_FXBB01000010.1"/>
</dbReference>
<accession>A0A1X7J9G5</accession>
<dbReference type="InterPro" id="IPR001279">
    <property type="entry name" value="Metallo-B-lactamas"/>
</dbReference>
<dbReference type="Pfam" id="PF00753">
    <property type="entry name" value="Lactamase_B"/>
    <property type="match status" value="1"/>
</dbReference>
<reference evidence="7" key="1">
    <citation type="submission" date="2017-04" db="EMBL/GenBank/DDBJ databases">
        <authorList>
            <person name="Varghese N."/>
            <person name="Submissions S."/>
        </authorList>
    </citation>
    <scope>NUCLEOTIDE SEQUENCE [LARGE SCALE GENOMIC DNA]</scope>
    <source>
        <strain evidence="7">USBA 82</strain>
    </source>
</reference>
<dbReference type="PANTHER" id="PTHR46233:SF3">
    <property type="entry name" value="HYDROXYACYLGLUTATHIONE HYDROLASE GLOC"/>
    <property type="match status" value="1"/>
</dbReference>
<evidence type="ECO:0000256" key="4">
    <source>
        <dbReference type="ARBA" id="ARBA00022833"/>
    </source>
</evidence>
<gene>
    <name evidence="6" type="ORF">SAMN06275492_11028</name>
</gene>
<keyword evidence="2" id="KW-0479">Metal-binding</keyword>
<dbReference type="EMBL" id="FXBB01000010">
    <property type="protein sequence ID" value="SMG24455.1"/>
    <property type="molecule type" value="Genomic_DNA"/>
</dbReference>
<organism evidence="6 7">
    <name type="scientific">Dethiosulfovibrio salsuginis</name>
    <dbReference type="NCBI Taxonomy" id="561720"/>
    <lineage>
        <taxon>Bacteria</taxon>
        <taxon>Thermotogati</taxon>
        <taxon>Synergistota</taxon>
        <taxon>Synergistia</taxon>
        <taxon>Synergistales</taxon>
        <taxon>Dethiosulfovibrionaceae</taxon>
        <taxon>Dethiosulfovibrio</taxon>
    </lineage>
</organism>
<evidence type="ECO:0000259" key="5">
    <source>
        <dbReference type="SMART" id="SM00849"/>
    </source>
</evidence>
<dbReference type="STRING" id="561720.SAMN06275492_11028"/>
<dbReference type="AlphaFoldDB" id="A0A1X7J9G5"/>
<dbReference type="Proteomes" id="UP000193355">
    <property type="component" value="Unassembled WGS sequence"/>
</dbReference>
<evidence type="ECO:0000256" key="3">
    <source>
        <dbReference type="ARBA" id="ARBA00022801"/>
    </source>
</evidence>
<evidence type="ECO:0000256" key="1">
    <source>
        <dbReference type="ARBA" id="ARBA00001947"/>
    </source>
</evidence>
<keyword evidence="4" id="KW-0862">Zinc</keyword>
<dbReference type="GO" id="GO:0046872">
    <property type="term" value="F:metal ion binding"/>
    <property type="evidence" value="ECO:0007669"/>
    <property type="project" value="UniProtKB-KW"/>
</dbReference>
<dbReference type="Gene3D" id="3.60.15.10">
    <property type="entry name" value="Ribonuclease Z/Hydroxyacylglutathione hydrolase-like"/>
    <property type="match status" value="1"/>
</dbReference>
<name>A0A1X7J9G5_9BACT</name>
<dbReference type="SUPFAM" id="SSF56281">
    <property type="entry name" value="Metallo-hydrolase/oxidoreductase"/>
    <property type="match status" value="1"/>
</dbReference>
<dbReference type="PANTHER" id="PTHR46233">
    <property type="entry name" value="HYDROXYACYLGLUTATHIONE HYDROLASE GLOC"/>
    <property type="match status" value="1"/>
</dbReference>
<dbReference type="SMART" id="SM00849">
    <property type="entry name" value="Lactamase_B"/>
    <property type="match status" value="1"/>
</dbReference>
<proteinExistence type="predicted"/>
<dbReference type="GO" id="GO:0016787">
    <property type="term" value="F:hydrolase activity"/>
    <property type="evidence" value="ECO:0007669"/>
    <property type="project" value="UniProtKB-KW"/>
</dbReference>
<comment type="cofactor">
    <cofactor evidence="1">
        <name>Zn(2+)</name>
        <dbReference type="ChEBI" id="CHEBI:29105"/>
    </cofactor>
</comment>
<protein>
    <submittedName>
        <fullName evidence="6">Glyoxylase, beta-lactamase superfamily II</fullName>
    </submittedName>
</protein>
<feature type="domain" description="Metallo-beta-lactamase" evidence="5">
    <location>
        <begin position="12"/>
        <end position="191"/>
    </location>
</feature>
<dbReference type="InterPro" id="IPR036866">
    <property type="entry name" value="RibonucZ/Hydroxyglut_hydro"/>
</dbReference>
<sequence>MDYRRFPLGPLWTNGYIFWDKDGAAFFVDPGGDPEDVINWINRENLSLKAIILTHGHADHIAGAAKLLEEFQCELMVNKDDEPMLSNGEKNLSVNLGTECPPILATGYLAHGETFSVGTMDLKVIHTPGHTMGSCCLLVTDEGRSVLITGDTLFARSIGRTDLPGSVPDLMAGSLNLFMDMDDDLKVLPGHGPETSLKVEKRENPFLS</sequence>
<evidence type="ECO:0000256" key="2">
    <source>
        <dbReference type="ARBA" id="ARBA00022723"/>
    </source>
</evidence>
<dbReference type="InterPro" id="IPR051453">
    <property type="entry name" value="MBL_Glyoxalase_II"/>
</dbReference>
<evidence type="ECO:0000313" key="6">
    <source>
        <dbReference type="EMBL" id="SMG24455.1"/>
    </source>
</evidence>
<keyword evidence="7" id="KW-1185">Reference proteome</keyword>
<evidence type="ECO:0000313" key="7">
    <source>
        <dbReference type="Proteomes" id="UP000193355"/>
    </source>
</evidence>
<keyword evidence="3" id="KW-0378">Hydrolase</keyword>
<dbReference type="CDD" id="cd06262">
    <property type="entry name" value="metallo-hydrolase-like_MBL-fold"/>
    <property type="match status" value="1"/>
</dbReference>